<gene>
    <name evidence="1" type="ORF">EDD53_1105</name>
</gene>
<dbReference type="Gene3D" id="1.25.40.10">
    <property type="entry name" value="Tetratricopeptide repeat domain"/>
    <property type="match status" value="1"/>
</dbReference>
<protein>
    <submittedName>
        <fullName evidence="1">Uncharacterized protein</fullName>
    </submittedName>
</protein>
<evidence type="ECO:0000313" key="1">
    <source>
        <dbReference type="EMBL" id="RPE71970.1"/>
    </source>
</evidence>
<dbReference type="InterPro" id="IPR011990">
    <property type="entry name" value="TPR-like_helical_dom_sf"/>
</dbReference>
<reference evidence="1 2" key="1">
    <citation type="submission" date="2018-11" db="EMBL/GenBank/DDBJ databases">
        <title>Genomic Encyclopedia of Type Strains, Phase IV (KMG-IV): sequencing the most valuable type-strain genomes for metagenomic binning, comparative biology and taxonomic classification.</title>
        <authorList>
            <person name="Goeker M."/>
        </authorList>
    </citation>
    <scope>NUCLEOTIDE SEQUENCE [LARGE SCALE GENOMIC DNA]</scope>
    <source>
        <strain evidence="1 2">DSM 104731</strain>
    </source>
</reference>
<name>A0A3N4VDN6_9RHOB</name>
<organism evidence="1 2">
    <name type="scientific">Pacificibacter maritimus</name>
    <dbReference type="NCBI Taxonomy" id="762213"/>
    <lineage>
        <taxon>Bacteria</taxon>
        <taxon>Pseudomonadati</taxon>
        <taxon>Pseudomonadota</taxon>
        <taxon>Alphaproteobacteria</taxon>
        <taxon>Rhodobacterales</taxon>
        <taxon>Roseobacteraceae</taxon>
        <taxon>Pacificibacter</taxon>
    </lineage>
</organism>
<comment type="caution">
    <text evidence="1">The sequence shown here is derived from an EMBL/GenBank/DDBJ whole genome shotgun (WGS) entry which is preliminary data.</text>
</comment>
<dbReference type="OrthoDB" id="9815010at2"/>
<dbReference type="InterPro" id="IPR019734">
    <property type="entry name" value="TPR_rpt"/>
</dbReference>
<proteinExistence type="predicted"/>
<evidence type="ECO:0000313" key="2">
    <source>
        <dbReference type="Proteomes" id="UP000269689"/>
    </source>
</evidence>
<sequence>MLCCLFGPHASFAVDKQVLDRLFADLSQAEPHEVSVIEQDIMAELARSGSDAMDLLLERGRDALAMGDSQMAIDHLTALVDHAPNFAEGYNSRATAYFMSGYFGLSMQDIAKTLTLEPRHFGALSGMAQIFVELDRPAKARDVLLEIQNINPQMEGLLARIEQLDLVLEGTAL</sequence>
<dbReference type="SMART" id="SM00028">
    <property type="entry name" value="TPR"/>
    <property type="match status" value="3"/>
</dbReference>
<dbReference type="EMBL" id="RKQK01000001">
    <property type="protein sequence ID" value="RPE71970.1"/>
    <property type="molecule type" value="Genomic_DNA"/>
</dbReference>
<accession>A0A3N4VDN6</accession>
<dbReference type="Proteomes" id="UP000269689">
    <property type="component" value="Unassembled WGS sequence"/>
</dbReference>
<dbReference type="AlphaFoldDB" id="A0A3N4VDN6"/>
<keyword evidence="2" id="KW-1185">Reference proteome</keyword>
<dbReference type="SUPFAM" id="SSF48452">
    <property type="entry name" value="TPR-like"/>
    <property type="match status" value="1"/>
</dbReference>